<accession>A0A7E5VQX5</accession>
<gene>
    <name evidence="8" type="primary">LOC113495881</name>
</gene>
<dbReference type="InParanoid" id="A0A7E5VQX5"/>
<feature type="domain" description="Serpin" evidence="6">
    <location>
        <begin position="70"/>
        <end position="440"/>
    </location>
</feature>
<dbReference type="RefSeq" id="XP_026730679.1">
    <property type="nucleotide sequence ID" value="XM_026874878.1"/>
</dbReference>
<dbReference type="InterPro" id="IPR042185">
    <property type="entry name" value="Serpin_sf_2"/>
</dbReference>
<evidence type="ECO:0000256" key="4">
    <source>
        <dbReference type="RuleBase" id="RU000411"/>
    </source>
</evidence>
<sequence length="447" mass="50047">MRLTIVVVALCLAHAYGDDIVGEIAKAPEELVHGAVDLVDGFFGGGKKYRNPCTRDISKDYKRSINKFYNRLYNQVAARNDYHFVFSPISVWLSLSALAEGADPPLQSQLFNALHLPKEACARDRYYKIALSVERTGHDVTFIRRRSLFLDESLKINPEWERNTHRNSEGLRLLNFNPAPIKGNPEAASKIMSDFLATPTNLAVTGNSIILDYLEYQGLWEYAFSEASIHLHPFFDEAHNVLGQVEMMRMKKRVRLAHVPFMKAKVLELPVGEHGRYTMLFASGTENCVIKDAVNIFMSSIMDIFPLLTMSLVPIDIAIPRFCLTSEFNLRGPLEDIGIREYWMDPLATSNSFPRFVSDPPAAPGGLIQHVSVKVGPQGLKAKKRHHSGLLSSLFGLATDTVSDVAKIVGHDFIADKPFIFALFDTETHTCIFAGAYSKPMPPDMRV</sequence>
<dbReference type="InterPro" id="IPR042178">
    <property type="entry name" value="Serpin_sf_1"/>
</dbReference>
<dbReference type="InterPro" id="IPR023795">
    <property type="entry name" value="Serpin_CS"/>
</dbReference>
<dbReference type="GeneID" id="113495881"/>
<comment type="similarity">
    <text evidence="1 4">Belongs to the serpin family.</text>
</comment>
<dbReference type="AlphaFoldDB" id="A0A7E5VQX5"/>
<keyword evidence="3 8" id="KW-0722">Serine protease inhibitor</keyword>
<dbReference type="PROSITE" id="PS00284">
    <property type="entry name" value="SERPIN"/>
    <property type="match status" value="1"/>
</dbReference>
<dbReference type="OrthoDB" id="671595at2759"/>
<dbReference type="KEGG" id="tnl:113495881"/>
<evidence type="ECO:0000313" key="7">
    <source>
        <dbReference type="Proteomes" id="UP000322000"/>
    </source>
</evidence>
<evidence type="ECO:0000256" key="5">
    <source>
        <dbReference type="SAM" id="SignalP"/>
    </source>
</evidence>
<dbReference type="Proteomes" id="UP000322000">
    <property type="component" value="Chromosome 7"/>
</dbReference>
<organism evidence="7 8">
    <name type="scientific">Trichoplusia ni</name>
    <name type="common">Cabbage looper</name>
    <dbReference type="NCBI Taxonomy" id="7111"/>
    <lineage>
        <taxon>Eukaryota</taxon>
        <taxon>Metazoa</taxon>
        <taxon>Ecdysozoa</taxon>
        <taxon>Arthropoda</taxon>
        <taxon>Hexapoda</taxon>
        <taxon>Insecta</taxon>
        <taxon>Pterygota</taxon>
        <taxon>Neoptera</taxon>
        <taxon>Endopterygota</taxon>
        <taxon>Lepidoptera</taxon>
        <taxon>Glossata</taxon>
        <taxon>Ditrysia</taxon>
        <taxon>Noctuoidea</taxon>
        <taxon>Noctuidae</taxon>
        <taxon>Plusiinae</taxon>
        <taxon>Trichoplusia</taxon>
    </lineage>
</organism>
<proteinExistence type="inferred from homology"/>
<name>A0A7E5VQX5_TRINI</name>
<evidence type="ECO:0000256" key="1">
    <source>
        <dbReference type="ARBA" id="ARBA00009500"/>
    </source>
</evidence>
<dbReference type="SMART" id="SM00093">
    <property type="entry name" value="SERPIN"/>
    <property type="match status" value="1"/>
</dbReference>
<feature type="signal peptide" evidence="5">
    <location>
        <begin position="1"/>
        <end position="17"/>
    </location>
</feature>
<evidence type="ECO:0000313" key="8">
    <source>
        <dbReference type="RefSeq" id="XP_026730679.1"/>
    </source>
</evidence>
<reference evidence="8" key="1">
    <citation type="submission" date="2025-08" db="UniProtKB">
        <authorList>
            <consortium name="RefSeq"/>
        </authorList>
    </citation>
    <scope>IDENTIFICATION</scope>
</reference>
<keyword evidence="2 8" id="KW-0646">Protease inhibitor</keyword>
<dbReference type="InterPro" id="IPR000215">
    <property type="entry name" value="Serpin_fam"/>
</dbReference>
<dbReference type="Gene3D" id="3.30.497.10">
    <property type="entry name" value="Antithrombin, subunit I, domain 2"/>
    <property type="match status" value="1"/>
</dbReference>
<dbReference type="GO" id="GO:0004867">
    <property type="term" value="F:serine-type endopeptidase inhibitor activity"/>
    <property type="evidence" value="ECO:0007669"/>
    <property type="project" value="UniProtKB-KW"/>
</dbReference>
<protein>
    <submittedName>
        <fullName evidence="8">Serine protease inhibitor 77Ba-like</fullName>
    </submittedName>
</protein>
<dbReference type="InterPro" id="IPR023796">
    <property type="entry name" value="Serpin_dom"/>
</dbReference>
<dbReference type="PANTHER" id="PTHR11461:SF211">
    <property type="entry name" value="GH10112P-RELATED"/>
    <property type="match status" value="1"/>
</dbReference>
<keyword evidence="5" id="KW-0732">Signal</keyword>
<evidence type="ECO:0000259" key="6">
    <source>
        <dbReference type="SMART" id="SM00093"/>
    </source>
</evidence>
<keyword evidence="7" id="KW-1185">Reference proteome</keyword>
<dbReference type="Pfam" id="PF00079">
    <property type="entry name" value="Serpin"/>
    <property type="match status" value="1"/>
</dbReference>
<dbReference type="GO" id="GO:0005615">
    <property type="term" value="C:extracellular space"/>
    <property type="evidence" value="ECO:0007669"/>
    <property type="project" value="InterPro"/>
</dbReference>
<dbReference type="InterPro" id="IPR036186">
    <property type="entry name" value="Serpin_sf"/>
</dbReference>
<dbReference type="PANTHER" id="PTHR11461">
    <property type="entry name" value="SERINE PROTEASE INHIBITOR, SERPIN"/>
    <property type="match status" value="1"/>
</dbReference>
<dbReference type="SUPFAM" id="SSF56574">
    <property type="entry name" value="Serpins"/>
    <property type="match status" value="1"/>
</dbReference>
<evidence type="ECO:0000256" key="2">
    <source>
        <dbReference type="ARBA" id="ARBA00022690"/>
    </source>
</evidence>
<evidence type="ECO:0000256" key="3">
    <source>
        <dbReference type="ARBA" id="ARBA00022900"/>
    </source>
</evidence>
<dbReference type="Gene3D" id="2.30.39.10">
    <property type="entry name" value="Alpha-1-antitrypsin, domain 1"/>
    <property type="match status" value="1"/>
</dbReference>
<feature type="chain" id="PRO_5028941181" evidence="5">
    <location>
        <begin position="18"/>
        <end position="447"/>
    </location>
</feature>